<proteinExistence type="predicted"/>
<dbReference type="AlphaFoldDB" id="A0A8J4XYR8"/>
<dbReference type="EMBL" id="JACEEZ010017230">
    <property type="protein sequence ID" value="KAG0717683.1"/>
    <property type="molecule type" value="Genomic_DNA"/>
</dbReference>
<feature type="compositionally biased region" description="Gly residues" evidence="1">
    <location>
        <begin position="261"/>
        <end position="284"/>
    </location>
</feature>
<feature type="compositionally biased region" description="Low complexity" evidence="1">
    <location>
        <begin position="339"/>
        <end position="350"/>
    </location>
</feature>
<protein>
    <submittedName>
        <fullName evidence="2">Uncharacterized protein</fullName>
    </submittedName>
</protein>
<name>A0A8J4XYR8_CHIOP</name>
<accession>A0A8J4XYR8</accession>
<evidence type="ECO:0000313" key="2">
    <source>
        <dbReference type="EMBL" id="KAG0717683.1"/>
    </source>
</evidence>
<feature type="compositionally biased region" description="Basic residues" evidence="1">
    <location>
        <begin position="100"/>
        <end position="112"/>
    </location>
</feature>
<comment type="caution">
    <text evidence="2">The sequence shown here is derived from an EMBL/GenBank/DDBJ whole genome shotgun (WGS) entry which is preliminary data.</text>
</comment>
<evidence type="ECO:0000256" key="1">
    <source>
        <dbReference type="SAM" id="MobiDB-lite"/>
    </source>
</evidence>
<feature type="compositionally biased region" description="Basic residues" evidence="1">
    <location>
        <begin position="351"/>
        <end position="360"/>
    </location>
</feature>
<organism evidence="2 3">
    <name type="scientific">Chionoecetes opilio</name>
    <name type="common">Atlantic snow crab</name>
    <name type="synonym">Cancer opilio</name>
    <dbReference type="NCBI Taxonomy" id="41210"/>
    <lineage>
        <taxon>Eukaryota</taxon>
        <taxon>Metazoa</taxon>
        <taxon>Ecdysozoa</taxon>
        <taxon>Arthropoda</taxon>
        <taxon>Crustacea</taxon>
        <taxon>Multicrustacea</taxon>
        <taxon>Malacostraca</taxon>
        <taxon>Eumalacostraca</taxon>
        <taxon>Eucarida</taxon>
        <taxon>Decapoda</taxon>
        <taxon>Pleocyemata</taxon>
        <taxon>Brachyura</taxon>
        <taxon>Eubrachyura</taxon>
        <taxon>Majoidea</taxon>
        <taxon>Majidae</taxon>
        <taxon>Chionoecetes</taxon>
    </lineage>
</organism>
<gene>
    <name evidence="2" type="ORF">GWK47_053914</name>
</gene>
<dbReference type="Proteomes" id="UP000770661">
    <property type="component" value="Unassembled WGS sequence"/>
</dbReference>
<feature type="region of interest" description="Disordered" evidence="1">
    <location>
        <begin position="208"/>
        <end position="373"/>
    </location>
</feature>
<sequence length="373" mass="39167">MTYTEGAPMDPPGRTPAGFTLQRKRFRGLPLDPVLEPPRLVVSAGDARTAPALTANLPTRHASLTRQGSRPRRPGPWLLRDIRGAQPPVPRNEDAAETRRPRRRRRRKRPQRNRLLSPVGDMEGGPPRPPVMTQVPAPLEMAAVGGELQLAVAPRHAAASQCGPRLPLWSSAGRRWRDGSILTGRKPYSYCLCHLSSWRQRQAAGSSVGRQEARWAAGVSTGRQESTTRRREAGHGALRAESTAGGGVDCGAASALEPASGKGGGGGSARGSARGGGRGSGRGYTRGSARGCAPGATPRAARQGLRGRGSARGSAAGAAPRAARQGQRQGQRGRGGSKGSAAGAAPGAARQWRRRGRRQLQHGSGQLRSPPAL</sequence>
<feature type="compositionally biased region" description="Low complexity" evidence="1">
    <location>
        <begin position="311"/>
        <end position="330"/>
    </location>
</feature>
<evidence type="ECO:0000313" key="3">
    <source>
        <dbReference type="Proteomes" id="UP000770661"/>
    </source>
</evidence>
<reference evidence="2" key="1">
    <citation type="submission" date="2020-07" db="EMBL/GenBank/DDBJ databases">
        <title>The High-quality genome of the commercially important snow crab, Chionoecetes opilio.</title>
        <authorList>
            <person name="Jeong J.-H."/>
            <person name="Ryu S."/>
        </authorList>
    </citation>
    <scope>NUCLEOTIDE SEQUENCE</scope>
    <source>
        <strain evidence="2">MADBK_172401_WGS</strain>
        <tissue evidence="2">Digestive gland</tissue>
    </source>
</reference>
<feature type="region of interest" description="Disordered" evidence="1">
    <location>
        <begin position="52"/>
        <end position="129"/>
    </location>
</feature>
<feature type="compositionally biased region" description="Low complexity" evidence="1">
    <location>
        <begin position="361"/>
        <end position="373"/>
    </location>
</feature>
<keyword evidence="3" id="KW-1185">Reference proteome</keyword>